<reference evidence="1 2" key="1">
    <citation type="submission" date="2019-05" db="EMBL/GenBank/DDBJ databases">
        <title>Draft genome sequence of Nonomuraea zeae DSM 100528.</title>
        <authorList>
            <person name="Saricaoglu S."/>
            <person name="Isik K."/>
        </authorList>
    </citation>
    <scope>NUCLEOTIDE SEQUENCE [LARGE SCALE GENOMIC DNA]</scope>
    <source>
        <strain evidence="1 2">DSM 100528</strain>
    </source>
</reference>
<comment type="caution">
    <text evidence="1">The sequence shown here is derived from an EMBL/GenBank/DDBJ whole genome shotgun (WGS) entry which is preliminary data.</text>
</comment>
<evidence type="ECO:0000313" key="1">
    <source>
        <dbReference type="EMBL" id="TMR39884.1"/>
    </source>
</evidence>
<sequence>MAGPTPEQIEHYVRTLEQLSDLQPCPGENLSWTVVRPHHAGLTVQEAVRRLHGDPDTVTPHQPAEADDDDDTVFLEQRGDTVIVVGYGTATAEEDVLRRLSQGATVHSVFWLINNFSRLYYLVDGVVVTEVETLRPLERRGTDPEALTGHLDALRDLHDRSGPGPDWETAMATLESLTGQRLDAGWFARPQLQAKVNRR</sequence>
<dbReference type="AlphaFoldDB" id="A0A5S4H563"/>
<dbReference type="OrthoDB" id="3470827at2"/>
<dbReference type="Pfam" id="PF20062">
    <property type="entry name" value="DUF6461"/>
    <property type="match status" value="1"/>
</dbReference>
<name>A0A5S4H563_9ACTN</name>
<organism evidence="1 2">
    <name type="scientific">Nonomuraea zeae</name>
    <dbReference type="NCBI Taxonomy" id="1642303"/>
    <lineage>
        <taxon>Bacteria</taxon>
        <taxon>Bacillati</taxon>
        <taxon>Actinomycetota</taxon>
        <taxon>Actinomycetes</taxon>
        <taxon>Streptosporangiales</taxon>
        <taxon>Streptosporangiaceae</taxon>
        <taxon>Nonomuraea</taxon>
    </lineage>
</organism>
<dbReference type="Proteomes" id="UP000306628">
    <property type="component" value="Unassembled WGS sequence"/>
</dbReference>
<gene>
    <name evidence="1" type="ORF">ETD85_00455</name>
</gene>
<keyword evidence="2" id="KW-1185">Reference proteome</keyword>
<dbReference type="RefSeq" id="WP_138687540.1">
    <property type="nucleotide sequence ID" value="NZ_JBHSAZ010000052.1"/>
</dbReference>
<proteinExistence type="predicted"/>
<accession>A0A5S4H563</accession>
<dbReference type="InterPro" id="IPR045592">
    <property type="entry name" value="DUF6461"/>
</dbReference>
<evidence type="ECO:0000313" key="2">
    <source>
        <dbReference type="Proteomes" id="UP000306628"/>
    </source>
</evidence>
<dbReference type="EMBL" id="VCKX01000001">
    <property type="protein sequence ID" value="TMR39884.1"/>
    <property type="molecule type" value="Genomic_DNA"/>
</dbReference>
<protein>
    <submittedName>
        <fullName evidence="1">Uncharacterized protein</fullName>
    </submittedName>
</protein>